<dbReference type="Proteomes" id="UP000507470">
    <property type="component" value="Unassembled WGS sequence"/>
</dbReference>
<dbReference type="InterPro" id="IPR036514">
    <property type="entry name" value="SGNH_hydro_sf"/>
</dbReference>
<accession>A0A6J8EMF0</accession>
<protein>
    <submittedName>
        <fullName evidence="2">Uncharacterized protein</fullName>
    </submittedName>
</protein>
<reference evidence="2 3" key="1">
    <citation type="submission" date="2020-06" db="EMBL/GenBank/DDBJ databases">
        <authorList>
            <person name="Li R."/>
            <person name="Bekaert M."/>
        </authorList>
    </citation>
    <scope>NUCLEOTIDE SEQUENCE [LARGE SCALE GENOMIC DNA]</scope>
    <source>
        <strain evidence="3">wild</strain>
    </source>
</reference>
<dbReference type="SUPFAM" id="SSF52266">
    <property type="entry name" value="SGNH hydrolase"/>
    <property type="match status" value="1"/>
</dbReference>
<evidence type="ECO:0000313" key="2">
    <source>
        <dbReference type="EMBL" id="CAC5421744.1"/>
    </source>
</evidence>
<dbReference type="AlphaFoldDB" id="A0A6J8EMF0"/>
<feature type="region of interest" description="Disordered" evidence="1">
    <location>
        <begin position="199"/>
        <end position="220"/>
    </location>
</feature>
<proteinExistence type="predicted"/>
<sequence length="220" mass="25486">MKVIFISDSRLCGVERINLGSNRNIVRRINYHCVPGLKLGDVKRYVRSESFEKLCKQNRVLVFLSVGINDIPEDIYGRTGEDLNILYKRIVKKFNQIETAVKTVAFNAKVVIATIPPKEIERTIRKYPHKSEKLGTITFNHQQSFENFVSRINEDFINDFNKKETQVHIPLHRALRQHRGRRGSVYSYNKLCDGLHPDRNSKKTLDGNDSLKTGAVYMKH</sequence>
<name>A0A6J8EMF0_MYTCO</name>
<organism evidence="2 3">
    <name type="scientific">Mytilus coruscus</name>
    <name type="common">Sea mussel</name>
    <dbReference type="NCBI Taxonomy" id="42192"/>
    <lineage>
        <taxon>Eukaryota</taxon>
        <taxon>Metazoa</taxon>
        <taxon>Spiralia</taxon>
        <taxon>Lophotrochozoa</taxon>
        <taxon>Mollusca</taxon>
        <taxon>Bivalvia</taxon>
        <taxon>Autobranchia</taxon>
        <taxon>Pteriomorphia</taxon>
        <taxon>Mytilida</taxon>
        <taxon>Mytiloidea</taxon>
        <taxon>Mytilidae</taxon>
        <taxon>Mytilinae</taxon>
        <taxon>Mytilus</taxon>
    </lineage>
</organism>
<keyword evidence="3" id="KW-1185">Reference proteome</keyword>
<dbReference type="EMBL" id="CACVKT020009374">
    <property type="protein sequence ID" value="CAC5421744.1"/>
    <property type="molecule type" value="Genomic_DNA"/>
</dbReference>
<evidence type="ECO:0000256" key="1">
    <source>
        <dbReference type="SAM" id="MobiDB-lite"/>
    </source>
</evidence>
<gene>
    <name evidence="2" type="ORF">MCOR_53836</name>
</gene>
<evidence type="ECO:0000313" key="3">
    <source>
        <dbReference type="Proteomes" id="UP000507470"/>
    </source>
</evidence>
<dbReference type="Gene3D" id="3.40.50.1110">
    <property type="entry name" value="SGNH hydrolase"/>
    <property type="match status" value="1"/>
</dbReference>